<dbReference type="Pfam" id="PF10722">
    <property type="entry name" value="YbjN"/>
    <property type="match status" value="1"/>
</dbReference>
<dbReference type="EMBL" id="CP041690">
    <property type="protein sequence ID" value="QEE21106.1"/>
    <property type="molecule type" value="Genomic_DNA"/>
</dbReference>
<name>A0A5B9DPV4_9HYPH</name>
<organism evidence="2 3">
    <name type="scientific">Paradevosia tibetensis</name>
    <dbReference type="NCBI Taxonomy" id="1447062"/>
    <lineage>
        <taxon>Bacteria</taxon>
        <taxon>Pseudomonadati</taxon>
        <taxon>Pseudomonadota</taxon>
        <taxon>Alphaproteobacteria</taxon>
        <taxon>Hyphomicrobiales</taxon>
        <taxon>Devosiaceae</taxon>
        <taxon>Paradevosia</taxon>
    </lineage>
</organism>
<keyword evidence="3" id="KW-1185">Reference proteome</keyword>
<feature type="signal peptide" evidence="1">
    <location>
        <begin position="1"/>
        <end position="32"/>
    </location>
</feature>
<evidence type="ECO:0000256" key="1">
    <source>
        <dbReference type="SAM" id="SignalP"/>
    </source>
</evidence>
<evidence type="ECO:0000313" key="2">
    <source>
        <dbReference type="EMBL" id="QEE21106.1"/>
    </source>
</evidence>
<gene>
    <name evidence="2" type="ORF">FNA67_13370</name>
</gene>
<evidence type="ECO:0000313" key="3">
    <source>
        <dbReference type="Proteomes" id="UP000321062"/>
    </source>
</evidence>
<protein>
    <submittedName>
        <fullName evidence="2">YbjN domain-containing protein</fullName>
    </submittedName>
</protein>
<dbReference type="OrthoDB" id="33037at2"/>
<dbReference type="CDD" id="cd17511">
    <property type="entry name" value="YbjN_AmyR-like"/>
    <property type="match status" value="1"/>
</dbReference>
<proteinExistence type="predicted"/>
<dbReference type="InterPro" id="IPR019660">
    <property type="entry name" value="Put_sensory_transdc_reg_YbjN"/>
</dbReference>
<reference evidence="2 3" key="1">
    <citation type="journal article" date="2015" name="Int. J. Syst. Evol. Microbiol.">
        <title>Youhaiella tibetensis gen. nov., sp. nov., isolated from subsurface sediment.</title>
        <authorList>
            <person name="Wang Y.X."/>
            <person name="Huang F.Q."/>
            <person name="Nogi Y."/>
            <person name="Pang S.J."/>
            <person name="Wang P.K."/>
            <person name="Lv J."/>
        </authorList>
    </citation>
    <scope>NUCLEOTIDE SEQUENCE [LARGE SCALE GENOMIC DNA]</scope>
    <source>
        <strain evidence="3">fig4</strain>
    </source>
</reference>
<dbReference type="AlphaFoldDB" id="A0A5B9DPV4"/>
<accession>A0A5B9DPV4</accession>
<dbReference type="KEGG" id="yti:FNA67_13370"/>
<sequence>MVHGGPEETTMTFKALILGAAIALGATGSAFAAGSDLVDGNDVDTILELARGYGSASLEKQDNGDPKIKGDIDGITYAIYFMNCTKGKNCEDLNFYSGFLDLKPDMDVINAWNRDKRFGKAYLDSDGDAVVEMDLNLEHGISTDNLDADISVWSLVVGQYAEHVGYKK</sequence>
<keyword evidence="1" id="KW-0732">Signal</keyword>
<dbReference type="Proteomes" id="UP000321062">
    <property type="component" value="Chromosome"/>
</dbReference>
<feature type="chain" id="PRO_5023143270" evidence="1">
    <location>
        <begin position="33"/>
        <end position="168"/>
    </location>
</feature>